<dbReference type="AlphaFoldDB" id="A0A9D6LMT6"/>
<evidence type="ECO:0000313" key="4">
    <source>
        <dbReference type="Proteomes" id="UP000808388"/>
    </source>
</evidence>
<protein>
    <submittedName>
        <fullName evidence="3">PH domain-containing protein</fullName>
    </submittedName>
</protein>
<proteinExistence type="predicted"/>
<dbReference type="Pfam" id="PF03703">
    <property type="entry name" value="bPH_2"/>
    <property type="match status" value="1"/>
</dbReference>
<accession>A0A9D6LMT6</accession>
<gene>
    <name evidence="3" type="ORF">HY220_01380</name>
</gene>
<evidence type="ECO:0000259" key="2">
    <source>
        <dbReference type="Pfam" id="PF03703"/>
    </source>
</evidence>
<feature type="domain" description="YdbS-like PH" evidence="2">
    <location>
        <begin position="83"/>
        <end position="156"/>
    </location>
</feature>
<comment type="caution">
    <text evidence="3">The sequence shown here is derived from an EMBL/GenBank/DDBJ whole genome shotgun (WGS) entry which is preliminary data.</text>
</comment>
<evidence type="ECO:0000256" key="1">
    <source>
        <dbReference type="SAM" id="Phobius"/>
    </source>
</evidence>
<evidence type="ECO:0000313" key="3">
    <source>
        <dbReference type="EMBL" id="MBI3627389.1"/>
    </source>
</evidence>
<organism evidence="3 4">
    <name type="scientific">Candidatus Sungiibacteriota bacterium</name>
    <dbReference type="NCBI Taxonomy" id="2750080"/>
    <lineage>
        <taxon>Bacteria</taxon>
        <taxon>Candidatus Sungiibacteriota</taxon>
    </lineage>
</organism>
<dbReference type="EMBL" id="JACQCQ010000006">
    <property type="protein sequence ID" value="MBI3627389.1"/>
    <property type="molecule type" value="Genomic_DNA"/>
</dbReference>
<keyword evidence="1" id="KW-0812">Transmembrane</keyword>
<dbReference type="PANTHER" id="PTHR37938">
    <property type="entry name" value="BLL0215 PROTEIN"/>
    <property type="match status" value="1"/>
</dbReference>
<reference evidence="3" key="1">
    <citation type="submission" date="2020-07" db="EMBL/GenBank/DDBJ databases">
        <title>Huge and variable diversity of episymbiotic CPR bacteria and DPANN archaea in groundwater ecosystems.</title>
        <authorList>
            <person name="He C.Y."/>
            <person name="Keren R."/>
            <person name="Whittaker M."/>
            <person name="Farag I.F."/>
            <person name="Doudna J."/>
            <person name="Cate J.H.D."/>
            <person name="Banfield J.F."/>
        </authorList>
    </citation>
    <scope>NUCLEOTIDE SEQUENCE</scope>
    <source>
        <strain evidence="3">NC_groundwater_972_Pr1_S-0.2um_49_27</strain>
    </source>
</reference>
<keyword evidence="1" id="KW-0472">Membrane</keyword>
<feature type="transmembrane region" description="Helical" evidence="1">
    <location>
        <begin position="55"/>
        <end position="80"/>
    </location>
</feature>
<feature type="transmembrane region" description="Helical" evidence="1">
    <location>
        <begin position="20"/>
        <end position="43"/>
    </location>
</feature>
<dbReference type="PANTHER" id="PTHR37938:SF1">
    <property type="entry name" value="BLL0215 PROTEIN"/>
    <property type="match status" value="1"/>
</dbReference>
<sequence>MSFLHLDENEAVQMVIRRHWWALLTPSVSALALLILPALVVIFGQNIMGAIDPAMMRFGIAVYFLLLSVFVFTLWVEYYLDVWIITSRRIIDIDQLGLFRRTISEFPLDRIQDVTVEVKGIIPTLLRFGDLKVETAGHLKSFVLLDAPNPEAAKNLLLSNVEKSETVS</sequence>
<dbReference type="Proteomes" id="UP000808388">
    <property type="component" value="Unassembled WGS sequence"/>
</dbReference>
<dbReference type="InterPro" id="IPR005182">
    <property type="entry name" value="YdbS-like_PH"/>
</dbReference>
<name>A0A9D6LMT6_9BACT</name>
<keyword evidence="1" id="KW-1133">Transmembrane helix</keyword>